<reference evidence="6 7" key="1">
    <citation type="submission" date="2017-01" db="EMBL/GenBank/DDBJ databases">
        <title>Genome sequencing of Arcobacter sp. LPB0137.</title>
        <authorList>
            <person name="Lee G.-W."/>
            <person name="Yi H."/>
        </authorList>
    </citation>
    <scope>NUCLEOTIDE SEQUENCE [LARGE SCALE GENOMIC DNA]</scope>
    <source>
        <strain evidence="6 7">LPB0137</strain>
    </source>
</reference>
<feature type="transmembrane region" description="Helical" evidence="4">
    <location>
        <begin position="420"/>
        <end position="445"/>
    </location>
</feature>
<dbReference type="PROSITE" id="PS50111">
    <property type="entry name" value="CHEMOTAXIS_TRANSDUC_2"/>
    <property type="match status" value="1"/>
</dbReference>
<dbReference type="Gene3D" id="6.10.340.10">
    <property type="match status" value="1"/>
</dbReference>
<dbReference type="GO" id="GO:0006935">
    <property type="term" value="P:chemotaxis"/>
    <property type="evidence" value="ECO:0007669"/>
    <property type="project" value="UniProtKB-KW"/>
</dbReference>
<sequence>MNFINNLAIKKKLLLLVSLPLLGLLYFSFSQNITIYKEISKIEKIEVGIEFAQAISLLLHETQKERGMTAGFIGSKGEKFAESLLKQRNLTNEKMELFLIAKDKIHNSSHSERLAQKINIVIERMQNIEKIRKSVDNQTISLVNAISYYTNTNKLLLDSVVVLSKLTDNADISQRITAFASFLLSKERAGIERAIGTNTLSRDSFAPGMREKLNKLVSEQDSYIATFKHYATKDAIDFYTQTVKGKEVDEVNRIRQVLVSSVEKHKIIASIGEYVGYGGIIHNFKNFVIRGDEEYKINVDNQYKEFLKLINKYREFPNLKSEEIGFLDVVEKTFKKYHNGLSKIEYAYKNNIDIKTLDKDVKVHDTESMIALYKLGINLFSEEPTYWFSTITKKINLLKEVDDYLSSKMVSNIHALKDSFYTTFITTLIFTILALIVVLIMASYITRNINVSLETFKNGLSDFFKYTLREKDTITVLEVKSKDEFGQMSEDINEQIERTSQLMEQDKAVVSEIDDVMKKVKSGFFCYTIKSHGATSEVEALRTNINEMLIDTKEKFDLINKLLDGYASGDYQYSINENQLNKMGGDMGSLVTSALLLGSNISQLVAMITNSGTELSNSTNILSEGAQKLSSSSTSQAASLEETAASIEEITSTIRSNNENIIQMASLSDELNKSSSTGKDLASLTSSSMDEINDKVTAINEAITIIDQIAFQTNILSLNAAVEAATAGEAGKGFAVVAQEVRNLASRSADAAKDIKTLVEDASNKSKHGKEISSKMIDGYNELNEKVIQTKNIIDDVSVSSKEQESGMIQINSAINNLDKVTQENAQTASSIDTLSIEAKELSRRLLEITKSAKFEEKTLNQVCDVELIADIAKYKNDHINFKDNNFKKLDTFESWKVVDCHSCNLGKWIDSCESNSRIFVNTSAWNQLKIAHENVHQGVQKYIDANASREDNTKLANLSIGIEAATKEVFNGLDNVLIENCKLTTK</sequence>
<evidence type="ECO:0000256" key="2">
    <source>
        <dbReference type="ARBA" id="ARBA00029447"/>
    </source>
</evidence>
<feature type="domain" description="Methyl-accepting transducer" evidence="5">
    <location>
        <begin position="611"/>
        <end position="833"/>
    </location>
</feature>
<dbReference type="SMART" id="SM00283">
    <property type="entry name" value="MA"/>
    <property type="match status" value="1"/>
</dbReference>
<gene>
    <name evidence="6" type="ORF">LPB137_04670</name>
</gene>
<dbReference type="PRINTS" id="PR00260">
    <property type="entry name" value="CHEMTRNSDUCR"/>
</dbReference>
<dbReference type="PANTHER" id="PTHR43531:SF11">
    <property type="entry name" value="METHYL-ACCEPTING CHEMOTAXIS PROTEIN 3"/>
    <property type="match status" value="1"/>
</dbReference>
<dbReference type="GO" id="GO:0005886">
    <property type="term" value="C:plasma membrane"/>
    <property type="evidence" value="ECO:0007669"/>
    <property type="project" value="TreeGrafter"/>
</dbReference>
<dbReference type="STRING" id="1850254.LPB137_04670"/>
<keyword evidence="7" id="KW-1185">Reference proteome</keyword>
<dbReference type="KEGG" id="alp:LPB137_04670"/>
<keyword evidence="1" id="KW-0145">Chemotaxis</keyword>
<dbReference type="Pfam" id="PF00015">
    <property type="entry name" value="MCPsignal"/>
    <property type="match status" value="1"/>
</dbReference>
<organism evidence="6 7">
    <name type="scientific">Poseidonibacter parvus</name>
    <dbReference type="NCBI Taxonomy" id="1850254"/>
    <lineage>
        <taxon>Bacteria</taxon>
        <taxon>Pseudomonadati</taxon>
        <taxon>Campylobacterota</taxon>
        <taxon>Epsilonproteobacteria</taxon>
        <taxon>Campylobacterales</taxon>
        <taxon>Arcobacteraceae</taxon>
        <taxon>Poseidonibacter</taxon>
    </lineage>
</organism>
<comment type="similarity">
    <text evidence="2">Belongs to the methyl-accepting chemotaxis (MCP) protein family.</text>
</comment>
<dbReference type="PANTHER" id="PTHR43531">
    <property type="entry name" value="PROTEIN ICFG"/>
    <property type="match status" value="1"/>
</dbReference>
<evidence type="ECO:0000256" key="3">
    <source>
        <dbReference type="PROSITE-ProRule" id="PRU00284"/>
    </source>
</evidence>
<evidence type="ECO:0000313" key="7">
    <source>
        <dbReference type="Proteomes" id="UP000186074"/>
    </source>
</evidence>
<keyword evidence="4" id="KW-1133">Transmembrane helix</keyword>
<dbReference type="SUPFAM" id="SSF58104">
    <property type="entry name" value="Methyl-accepting chemotaxis protein (MCP) signaling domain"/>
    <property type="match status" value="1"/>
</dbReference>
<keyword evidence="4" id="KW-0472">Membrane</keyword>
<dbReference type="RefSeq" id="WP_076085039.1">
    <property type="nucleotide sequence ID" value="NZ_CP019070.1"/>
</dbReference>
<keyword evidence="4" id="KW-0812">Transmembrane</keyword>
<dbReference type="InterPro" id="IPR025991">
    <property type="entry name" value="Chemoreceptor_zinc-bind_dom"/>
</dbReference>
<dbReference type="EMBL" id="CP019070">
    <property type="protein sequence ID" value="APW65186.1"/>
    <property type="molecule type" value="Genomic_DNA"/>
</dbReference>
<dbReference type="OrthoDB" id="5349185at2"/>
<dbReference type="GO" id="GO:0007165">
    <property type="term" value="P:signal transduction"/>
    <property type="evidence" value="ECO:0007669"/>
    <property type="project" value="UniProtKB-KW"/>
</dbReference>
<dbReference type="InterPro" id="IPR051310">
    <property type="entry name" value="MCP_chemotaxis"/>
</dbReference>
<dbReference type="InterPro" id="IPR004090">
    <property type="entry name" value="Chemotax_Me-accpt_rcpt"/>
</dbReference>
<dbReference type="InterPro" id="IPR013587">
    <property type="entry name" value="Nitrate/nitrite_sensing"/>
</dbReference>
<dbReference type="Pfam" id="PF13682">
    <property type="entry name" value="CZB"/>
    <property type="match status" value="1"/>
</dbReference>
<accession>A0A1P8KKY9</accession>
<evidence type="ECO:0000256" key="4">
    <source>
        <dbReference type="SAM" id="Phobius"/>
    </source>
</evidence>
<dbReference type="Gene3D" id="1.10.287.950">
    <property type="entry name" value="Methyl-accepting chemotaxis protein"/>
    <property type="match status" value="1"/>
</dbReference>
<dbReference type="Proteomes" id="UP000186074">
    <property type="component" value="Chromosome"/>
</dbReference>
<dbReference type="Gene3D" id="1.20.120.30">
    <property type="entry name" value="Aspartate receptor, ligand-binding domain"/>
    <property type="match status" value="1"/>
</dbReference>
<dbReference type="AlphaFoldDB" id="A0A1P8KKY9"/>
<evidence type="ECO:0000259" key="5">
    <source>
        <dbReference type="PROSITE" id="PS50111"/>
    </source>
</evidence>
<evidence type="ECO:0000256" key="1">
    <source>
        <dbReference type="ARBA" id="ARBA00022500"/>
    </source>
</evidence>
<dbReference type="InterPro" id="IPR004089">
    <property type="entry name" value="MCPsignal_dom"/>
</dbReference>
<keyword evidence="3" id="KW-0807">Transducer</keyword>
<dbReference type="GO" id="GO:0004888">
    <property type="term" value="F:transmembrane signaling receptor activity"/>
    <property type="evidence" value="ECO:0007669"/>
    <property type="project" value="InterPro"/>
</dbReference>
<dbReference type="Pfam" id="PF08376">
    <property type="entry name" value="NIT"/>
    <property type="match status" value="1"/>
</dbReference>
<protein>
    <recommendedName>
        <fullName evidence="5">Methyl-accepting transducer domain-containing protein</fullName>
    </recommendedName>
</protein>
<proteinExistence type="inferred from homology"/>
<name>A0A1P8KKY9_9BACT</name>
<evidence type="ECO:0000313" key="6">
    <source>
        <dbReference type="EMBL" id="APW65186.1"/>
    </source>
</evidence>